<evidence type="ECO:0000256" key="1">
    <source>
        <dbReference type="SAM" id="Phobius"/>
    </source>
</evidence>
<dbReference type="Gene3D" id="3.30.1690.10">
    <property type="entry name" value="TcpA-like pilin"/>
    <property type="match status" value="1"/>
</dbReference>
<protein>
    <recommendedName>
        <fullName evidence="2">Type 4 secretion system PilS N-terminal domain-containing protein</fullName>
    </recommendedName>
</protein>
<comment type="caution">
    <text evidence="3">The sequence shown here is derived from an EMBL/GenBank/DDBJ whole genome shotgun (WGS) entry which is preliminary data.</text>
</comment>
<sequence>MREFFGSLYGQIITVFGIIAIIALGNNIFTTDKALSQASDVGVFVTNARQMLGASPNGYINLTDANVADLIRGGVIPGTMVRNGALVDRWKGVINLSNQANGGQGVVTLNGITTTTDCAKLVTTLGNGYDGVTVGGTTFNKDNPSDGQTAAAACNGQTAVTIIFS</sequence>
<name>A0AAW3FA45_BURGA</name>
<organism evidence="3 4">
    <name type="scientific">Burkholderia gladioli</name>
    <name type="common">Pseudomonas marginata</name>
    <name type="synonym">Phytomonas marginata</name>
    <dbReference type="NCBI Taxonomy" id="28095"/>
    <lineage>
        <taxon>Bacteria</taxon>
        <taxon>Pseudomonadati</taxon>
        <taxon>Pseudomonadota</taxon>
        <taxon>Betaproteobacteria</taxon>
        <taxon>Burkholderiales</taxon>
        <taxon>Burkholderiaceae</taxon>
        <taxon>Burkholderia</taxon>
    </lineage>
</organism>
<feature type="transmembrane region" description="Helical" evidence="1">
    <location>
        <begin position="6"/>
        <end position="29"/>
    </location>
</feature>
<dbReference type="RefSeq" id="WP_052710544.1">
    <property type="nucleotide sequence ID" value="NZ_CP009320.1"/>
</dbReference>
<evidence type="ECO:0000313" key="3">
    <source>
        <dbReference type="EMBL" id="KGC24016.1"/>
    </source>
</evidence>
<evidence type="ECO:0000259" key="2">
    <source>
        <dbReference type="Pfam" id="PF08805"/>
    </source>
</evidence>
<keyword evidence="1" id="KW-0472">Membrane</keyword>
<proteinExistence type="predicted"/>
<dbReference type="EMBL" id="JPGG01000011">
    <property type="protein sequence ID" value="KGC24016.1"/>
    <property type="molecule type" value="Genomic_DNA"/>
</dbReference>
<feature type="domain" description="Type 4 secretion system PilS N-terminal" evidence="2">
    <location>
        <begin position="36"/>
        <end position="164"/>
    </location>
</feature>
<dbReference type="AlphaFoldDB" id="A0AAW3FA45"/>
<keyword evidence="1" id="KW-1133">Transmembrane helix</keyword>
<dbReference type="SUPFAM" id="SSF54523">
    <property type="entry name" value="Pili subunits"/>
    <property type="match status" value="1"/>
</dbReference>
<gene>
    <name evidence="3" type="ORF">DM48_8025</name>
</gene>
<evidence type="ECO:0000313" key="4">
    <source>
        <dbReference type="Proteomes" id="UP000029590"/>
    </source>
</evidence>
<dbReference type="Pfam" id="PF08805">
    <property type="entry name" value="PilS"/>
    <property type="match status" value="1"/>
</dbReference>
<dbReference type="InterPro" id="IPR014911">
    <property type="entry name" value="PilS_N"/>
</dbReference>
<reference evidence="3 4" key="1">
    <citation type="submission" date="2014-04" db="EMBL/GenBank/DDBJ databases">
        <authorList>
            <person name="Bishop-Lilly K.A."/>
            <person name="Broomall S.M."/>
            <person name="Chain P.S."/>
            <person name="Chertkov O."/>
            <person name="Coyne S.R."/>
            <person name="Daligault H.E."/>
            <person name="Davenport K.W."/>
            <person name="Erkkila T."/>
            <person name="Frey K.G."/>
            <person name="Gibbons H.S."/>
            <person name="Gu W."/>
            <person name="Jaissle J."/>
            <person name="Johnson S.L."/>
            <person name="Koroleva G.I."/>
            <person name="Ladner J.T."/>
            <person name="Lo C.-C."/>
            <person name="Minogue T.D."/>
            <person name="Munk C."/>
            <person name="Palacios G.F."/>
            <person name="Redden C.L."/>
            <person name="Rosenzweig C.N."/>
            <person name="Scholz M.B."/>
            <person name="Teshima H."/>
            <person name="Xu Y."/>
        </authorList>
    </citation>
    <scope>NUCLEOTIDE SEQUENCE [LARGE SCALE GENOMIC DNA]</scope>
    <source>
        <strain evidence="4">gladioli</strain>
    </source>
</reference>
<dbReference type="Proteomes" id="UP000029590">
    <property type="component" value="Unassembled WGS sequence"/>
</dbReference>
<keyword evidence="1" id="KW-0812">Transmembrane</keyword>
<dbReference type="InterPro" id="IPR045584">
    <property type="entry name" value="Pilin-like"/>
</dbReference>
<accession>A0AAW3FA45</accession>
<dbReference type="KEGG" id="bgo:BM43_7556"/>